<evidence type="ECO:0000313" key="3">
    <source>
        <dbReference type="Proteomes" id="UP000256970"/>
    </source>
</evidence>
<dbReference type="Proteomes" id="UP000256970">
    <property type="component" value="Unassembled WGS sequence"/>
</dbReference>
<accession>A0A383V3N6</accession>
<feature type="region of interest" description="Disordered" evidence="1">
    <location>
        <begin position="1"/>
        <end position="23"/>
    </location>
</feature>
<reference evidence="2 3" key="1">
    <citation type="submission" date="2016-10" db="EMBL/GenBank/DDBJ databases">
        <authorList>
            <person name="Cai Z."/>
        </authorList>
    </citation>
    <scope>NUCLEOTIDE SEQUENCE [LARGE SCALE GENOMIC DNA]</scope>
</reference>
<evidence type="ECO:0000256" key="1">
    <source>
        <dbReference type="SAM" id="MobiDB-lite"/>
    </source>
</evidence>
<proteinExistence type="predicted"/>
<gene>
    <name evidence="2" type="ORF">BQ4739_LOCUS142</name>
</gene>
<dbReference type="AlphaFoldDB" id="A0A383V3N6"/>
<name>A0A383V3N6_TETOB</name>
<feature type="compositionally biased region" description="Low complexity" evidence="1">
    <location>
        <begin position="102"/>
        <end position="120"/>
    </location>
</feature>
<organism evidence="2 3">
    <name type="scientific">Tetradesmus obliquus</name>
    <name type="common">Green alga</name>
    <name type="synonym">Acutodesmus obliquus</name>
    <dbReference type="NCBI Taxonomy" id="3088"/>
    <lineage>
        <taxon>Eukaryota</taxon>
        <taxon>Viridiplantae</taxon>
        <taxon>Chlorophyta</taxon>
        <taxon>core chlorophytes</taxon>
        <taxon>Chlorophyceae</taxon>
        <taxon>CS clade</taxon>
        <taxon>Sphaeropleales</taxon>
        <taxon>Scenedesmaceae</taxon>
        <taxon>Tetradesmus</taxon>
    </lineage>
</organism>
<dbReference type="EMBL" id="FNXT01000003">
    <property type="protein sequence ID" value="SZX59530.1"/>
    <property type="molecule type" value="Genomic_DNA"/>
</dbReference>
<evidence type="ECO:0000313" key="2">
    <source>
        <dbReference type="EMBL" id="SZX59530.1"/>
    </source>
</evidence>
<feature type="compositionally biased region" description="Low complexity" evidence="1">
    <location>
        <begin position="129"/>
        <end position="159"/>
    </location>
</feature>
<keyword evidence="3" id="KW-1185">Reference proteome</keyword>
<protein>
    <submittedName>
        <fullName evidence="2">Uncharacterized protein</fullName>
    </submittedName>
</protein>
<feature type="region of interest" description="Disordered" evidence="1">
    <location>
        <begin position="98"/>
        <end position="159"/>
    </location>
</feature>
<sequence length="179" mass="18334">MAQPGSTSAAAAPAAAPAAANVAAAATSPASKLDFDGLAAQYNELVGAIAATIDPVAGKEGPMASAKRLGTLREQFIASCNDLTDELAALQQRVALQPPPEAAAMTPAQQQQQQQAQQLPSTALGGAGDQQVDAMDVDAAGTDPVVQQQQQQQQQQLAAQLAQQHHSFVQQLRPAVHQG</sequence>